<feature type="region of interest" description="Disordered" evidence="1">
    <location>
        <begin position="225"/>
        <end position="247"/>
    </location>
</feature>
<organism evidence="2 3">
    <name type="scientific">Romanomermis culicivorax</name>
    <name type="common">Nematode worm</name>
    <dbReference type="NCBI Taxonomy" id="13658"/>
    <lineage>
        <taxon>Eukaryota</taxon>
        <taxon>Metazoa</taxon>
        <taxon>Ecdysozoa</taxon>
        <taxon>Nematoda</taxon>
        <taxon>Enoplea</taxon>
        <taxon>Dorylaimia</taxon>
        <taxon>Mermithida</taxon>
        <taxon>Mermithoidea</taxon>
        <taxon>Mermithidae</taxon>
        <taxon>Romanomermis</taxon>
    </lineage>
</organism>
<feature type="region of interest" description="Disordered" evidence="1">
    <location>
        <begin position="1"/>
        <end position="21"/>
    </location>
</feature>
<evidence type="ECO:0000313" key="2">
    <source>
        <dbReference type="Proteomes" id="UP000887565"/>
    </source>
</evidence>
<dbReference type="WBParaSite" id="nRc.2.0.1.t21253-RA">
    <property type="protein sequence ID" value="nRc.2.0.1.t21253-RA"/>
    <property type="gene ID" value="nRc.2.0.1.g21253"/>
</dbReference>
<protein>
    <submittedName>
        <fullName evidence="3">Uncharacterized protein</fullName>
    </submittedName>
</protein>
<dbReference type="AlphaFoldDB" id="A0A915J691"/>
<keyword evidence="2" id="KW-1185">Reference proteome</keyword>
<proteinExistence type="predicted"/>
<dbReference type="Proteomes" id="UP000887565">
    <property type="component" value="Unplaced"/>
</dbReference>
<reference evidence="3" key="1">
    <citation type="submission" date="2022-11" db="UniProtKB">
        <authorList>
            <consortium name="WormBaseParasite"/>
        </authorList>
    </citation>
    <scope>IDENTIFICATION</scope>
</reference>
<feature type="compositionally biased region" description="Basic and acidic residues" evidence="1">
    <location>
        <begin position="144"/>
        <end position="163"/>
    </location>
</feature>
<feature type="compositionally biased region" description="Basic and acidic residues" evidence="1">
    <location>
        <begin position="171"/>
        <end position="183"/>
    </location>
</feature>
<feature type="compositionally biased region" description="Basic and acidic residues" evidence="1">
    <location>
        <begin position="84"/>
        <end position="112"/>
    </location>
</feature>
<feature type="region of interest" description="Disordered" evidence="1">
    <location>
        <begin position="53"/>
        <end position="185"/>
    </location>
</feature>
<evidence type="ECO:0000313" key="3">
    <source>
        <dbReference type="WBParaSite" id="nRc.2.0.1.t21253-RA"/>
    </source>
</evidence>
<accession>A0A915J691</accession>
<sequence length="498" mass="55561">MTSDPMLMDIPEESTVDQSTSMDVIPIEPATSIPPMAPAVDPRIYLGSFARTSDNSHHCHCQKHKTRTTDELSTKRTPPPSTSHAEHGKKPSERTTCCHEQRDKQKAREEAQKTSQTTSTPKQKTTTTKTAVPASQPPPACQADSHHSCHESHSRDDSHRRETQQSQTTSHDCRQQEHRDDAPQLHTQNAEIQRRMEALKNLPTDVFKAPLPLLPIDVETATSAATSIPPPVTSQPTTAPTSATTTTAQPPLIITTRPVLRVPPPPSSAPAIELRLPSETTRLPNYTHFQTTNSPNCVTLVTPCYPPRIDPAVEFFRPHTLHEMVLINFFGCLGIRITMAVHIRATNASLALYQYFPEHYRPSYREQQAPVSHDELGVVDAVHTAHLAIFLYESHGLDNPSCLLQTYNTAVGLIDSWMAYPQYAPFPQLPEIANIQGIYLQYHSQTDRPTPLLRRHDFYARWNLLPPRLLPPTCLPSDHPSLNARQLPPQGVNPLSPL</sequence>
<name>A0A915J691_ROMCU</name>
<feature type="compositionally biased region" description="Low complexity" evidence="1">
    <location>
        <begin position="234"/>
        <end position="247"/>
    </location>
</feature>
<evidence type="ECO:0000256" key="1">
    <source>
        <dbReference type="SAM" id="MobiDB-lite"/>
    </source>
</evidence>
<feature type="compositionally biased region" description="Low complexity" evidence="1">
    <location>
        <begin position="113"/>
        <end position="134"/>
    </location>
</feature>